<evidence type="ECO:0000256" key="1">
    <source>
        <dbReference type="SAM" id="SignalP"/>
    </source>
</evidence>
<dbReference type="PANTHER" id="PTHR42060">
    <property type="entry name" value="NHL REPEAT-CONTAINING PROTEIN-RELATED"/>
    <property type="match status" value="1"/>
</dbReference>
<organism evidence="2 3">
    <name type="scientific">Venustampulla echinocandica</name>
    <dbReference type="NCBI Taxonomy" id="2656787"/>
    <lineage>
        <taxon>Eukaryota</taxon>
        <taxon>Fungi</taxon>
        <taxon>Dikarya</taxon>
        <taxon>Ascomycota</taxon>
        <taxon>Pezizomycotina</taxon>
        <taxon>Leotiomycetes</taxon>
        <taxon>Helotiales</taxon>
        <taxon>Pleuroascaceae</taxon>
        <taxon>Venustampulla</taxon>
    </lineage>
</organism>
<feature type="signal peptide" evidence="1">
    <location>
        <begin position="1"/>
        <end position="19"/>
    </location>
</feature>
<dbReference type="EMBL" id="NPIC01000013">
    <property type="protein sequence ID" value="RDL30999.1"/>
    <property type="molecule type" value="Genomic_DNA"/>
</dbReference>
<dbReference type="Proteomes" id="UP000254866">
    <property type="component" value="Unassembled WGS sequence"/>
</dbReference>
<evidence type="ECO:0000313" key="3">
    <source>
        <dbReference type="Proteomes" id="UP000254866"/>
    </source>
</evidence>
<dbReference type="GeneID" id="43602637"/>
<evidence type="ECO:0000313" key="2">
    <source>
        <dbReference type="EMBL" id="RDL30999.1"/>
    </source>
</evidence>
<name>A0A370TAP8_9HELO</name>
<reference evidence="2 3" key="1">
    <citation type="journal article" date="2018" name="IMA Fungus">
        <title>IMA Genome-F 9: Draft genome sequence of Annulohypoxylon stygium, Aspergillus mulundensis, Berkeleyomyces basicola (syn. Thielaviopsis basicola), Ceratocystis smalleyi, two Cercospora beticola strains, Coleophoma cylindrospora, Fusarium fracticaudum, Phialophora cf. hyalina, and Morchella septimelata.</title>
        <authorList>
            <person name="Wingfield B.D."/>
            <person name="Bills G.F."/>
            <person name="Dong Y."/>
            <person name="Huang W."/>
            <person name="Nel W.J."/>
            <person name="Swalarsk-Parry B.S."/>
            <person name="Vaghefi N."/>
            <person name="Wilken P.M."/>
            <person name="An Z."/>
            <person name="de Beer Z.W."/>
            <person name="De Vos L."/>
            <person name="Chen L."/>
            <person name="Duong T.A."/>
            <person name="Gao Y."/>
            <person name="Hammerbacher A."/>
            <person name="Kikkert J.R."/>
            <person name="Li Y."/>
            <person name="Li H."/>
            <person name="Li K."/>
            <person name="Li Q."/>
            <person name="Liu X."/>
            <person name="Ma X."/>
            <person name="Naidoo K."/>
            <person name="Pethybridge S.J."/>
            <person name="Sun J."/>
            <person name="Steenkamp E.T."/>
            <person name="van der Nest M.A."/>
            <person name="van Wyk S."/>
            <person name="Wingfield M.J."/>
            <person name="Xiong C."/>
            <person name="Yue Q."/>
            <person name="Zhang X."/>
        </authorList>
    </citation>
    <scope>NUCLEOTIDE SEQUENCE [LARGE SCALE GENOMIC DNA]</scope>
    <source>
        <strain evidence="2 3">BP 5553</strain>
    </source>
</reference>
<keyword evidence="1" id="KW-0732">Signal</keyword>
<dbReference type="SUPFAM" id="SSF63829">
    <property type="entry name" value="Calcium-dependent phosphotriesterase"/>
    <property type="match status" value="1"/>
</dbReference>
<accession>A0A370TAP8</accession>
<dbReference type="RefSeq" id="XP_031865248.1">
    <property type="nucleotide sequence ID" value="XM_032018411.1"/>
</dbReference>
<dbReference type="AlphaFoldDB" id="A0A370TAP8"/>
<dbReference type="OrthoDB" id="9977941at2759"/>
<sequence length="351" mass="36953">MAFLPSSSLLISALTVILAFTPFSQVLSHPAPQDAAVRTVYQFPNLTSLENIAVRSNGQLLVAVISSAELYQVDPFNNKGASLVHRFPGALSTLGIAEVEPDIFAIIVANYTPGVPTVNGSGSIWRVDLRSFKCSDNGDVTSQPTVTKIASIPESLLPNGLALLAPGSPYILVADSGLGAVWRVNFHTGEYVKTLSHPLMLPSPEVDLKIGINGVHIFRSTLYFTNTVLDGGFFAKVPIHLFGPNAGTAAGDYVVVSKNGFGDDFVMDKNGNAYIAQNVKSGVQLVTPDGKFSVIAGNENSTALAGDAALQFGRTTRDKNVLYVVTSGNSGILLPGLPEGGKVVAIDIARL</sequence>
<proteinExistence type="predicted"/>
<comment type="caution">
    <text evidence="2">The sequence shown here is derived from an EMBL/GenBank/DDBJ whole genome shotgun (WGS) entry which is preliminary data.</text>
</comment>
<evidence type="ECO:0008006" key="4">
    <source>
        <dbReference type="Google" id="ProtNLM"/>
    </source>
</evidence>
<feature type="chain" id="PRO_5017035596" description="NHL repeat-containing protein" evidence="1">
    <location>
        <begin position="20"/>
        <end position="351"/>
    </location>
</feature>
<dbReference type="Gene3D" id="2.120.10.30">
    <property type="entry name" value="TolB, C-terminal domain"/>
    <property type="match status" value="1"/>
</dbReference>
<dbReference type="InterPro" id="IPR011042">
    <property type="entry name" value="6-blade_b-propeller_TolB-like"/>
</dbReference>
<keyword evidence="3" id="KW-1185">Reference proteome</keyword>
<gene>
    <name evidence="2" type="ORF">BP5553_09788</name>
</gene>
<dbReference type="PANTHER" id="PTHR42060:SF1">
    <property type="entry name" value="NHL REPEAT-CONTAINING PROTEIN"/>
    <property type="match status" value="1"/>
</dbReference>
<dbReference type="InterPro" id="IPR052998">
    <property type="entry name" value="Hetero-Diels-Alderase-like"/>
</dbReference>
<protein>
    <recommendedName>
        <fullName evidence="4">NHL repeat-containing protein</fullName>
    </recommendedName>
</protein>